<dbReference type="Proteomes" id="UP000235672">
    <property type="component" value="Unassembled WGS sequence"/>
</dbReference>
<feature type="compositionally biased region" description="Basic residues" evidence="1">
    <location>
        <begin position="53"/>
        <end position="64"/>
    </location>
</feature>
<feature type="region of interest" description="Disordered" evidence="1">
    <location>
        <begin position="53"/>
        <end position="119"/>
    </location>
</feature>
<sequence length="198" mass="21824">MFWAHFLDVRENIAYKPQFDVYKALVAFCVLGSVAAIVSNVIFGFAVSRHRNKSRKCRSRRRGSRTTESDIEEGGSGTTPDNVDLEQADASRNTSDNINGATNGNRRTPDNANMGTMDGNRDIFEAKASRNRTSVHYVPGHPYHPLRLNPVNLTHMIRSVAPELSHNEKEIIDMAEQVPSSPESPASPNSPPLPPASL</sequence>
<accession>A0A2J6PDY6</accession>
<organism evidence="3 4">
    <name type="scientific">Hyaloscypha hepaticicola</name>
    <dbReference type="NCBI Taxonomy" id="2082293"/>
    <lineage>
        <taxon>Eukaryota</taxon>
        <taxon>Fungi</taxon>
        <taxon>Dikarya</taxon>
        <taxon>Ascomycota</taxon>
        <taxon>Pezizomycotina</taxon>
        <taxon>Leotiomycetes</taxon>
        <taxon>Helotiales</taxon>
        <taxon>Hyaloscyphaceae</taxon>
        <taxon>Hyaloscypha</taxon>
    </lineage>
</organism>
<protein>
    <submittedName>
        <fullName evidence="3">Uncharacterized protein</fullName>
    </submittedName>
</protein>
<evidence type="ECO:0000256" key="1">
    <source>
        <dbReference type="SAM" id="MobiDB-lite"/>
    </source>
</evidence>
<name>A0A2J6PDY6_9HELO</name>
<reference evidence="3 4" key="1">
    <citation type="submission" date="2016-05" db="EMBL/GenBank/DDBJ databases">
        <title>A degradative enzymes factory behind the ericoid mycorrhizal symbiosis.</title>
        <authorList>
            <consortium name="DOE Joint Genome Institute"/>
            <person name="Martino E."/>
            <person name="Morin E."/>
            <person name="Grelet G."/>
            <person name="Kuo A."/>
            <person name="Kohler A."/>
            <person name="Daghino S."/>
            <person name="Barry K."/>
            <person name="Choi C."/>
            <person name="Cichocki N."/>
            <person name="Clum A."/>
            <person name="Copeland A."/>
            <person name="Hainaut M."/>
            <person name="Haridas S."/>
            <person name="Labutti K."/>
            <person name="Lindquist E."/>
            <person name="Lipzen A."/>
            <person name="Khouja H.-R."/>
            <person name="Murat C."/>
            <person name="Ohm R."/>
            <person name="Olson A."/>
            <person name="Spatafora J."/>
            <person name="Veneault-Fourrey C."/>
            <person name="Henrissat B."/>
            <person name="Grigoriev I."/>
            <person name="Martin F."/>
            <person name="Perotto S."/>
        </authorList>
    </citation>
    <scope>NUCLEOTIDE SEQUENCE [LARGE SCALE GENOMIC DNA]</scope>
    <source>
        <strain evidence="3 4">UAMH 7357</strain>
    </source>
</reference>
<feature type="compositionally biased region" description="Pro residues" evidence="1">
    <location>
        <begin position="188"/>
        <end position="198"/>
    </location>
</feature>
<proteinExistence type="predicted"/>
<feature type="transmembrane region" description="Helical" evidence="2">
    <location>
        <begin position="25"/>
        <end position="48"/>
    </location>
</feature>
<feature type="region of interest" description="Disordered" evidence="1">
    <location>
        <begin position="175"/>
        <end position="198"/>
    </location>
</feature>
<dbReference type="OrthoDB" id="10295991at2759"/>
<keyword evidence="2" id="KW-1133">Transmembrane helix</keyword>
<evidence type="ECO:0000313" key="4">
    <source>
        <dbReference type="Proteomes" id="UP000235672"/>
    </source>
</evidence>
<feature type="compositionally biased region" description="Polar residues" evidence="1">
    <location>
        <begin position="90"/>
        <end position="114"/>
    </location>
</feature>
<gene>
    <name evidence="3" type="ORF">NA56DRAFT_500989</name>
</gene>
<evidence type="ECO:0000313" key="3">
    <source>
        <dbReference type="EMBL" id="PMD12258.1"/>
    </source>
</evidence>
<dbReference type="EMBL" id="KZ613557">
    <property type="protein sequence ID" value="PMD12258.1"/>
    <property type="molecule type" value="Genomic_DNA"/>
</dbReference>
<keyword evidence="2" id="KW-0472">Membrane</keyword>
<evidence type="ECO:0000256" key="2">
    <source>
        <dbReference type="SAM" id="Phobius"/>
    </source>
</evidence>
<keyword evidence="4" id="KW-1185">Reference proteome</keyword>
<dbReference type="AlphaFoldDB" id="A0A2J6PDY6"/>
<keyword evidence="2" id="KW-0812">Transmembrane</keyword>